<organism evidence="1 2">
    <name type="scientific">Devosia elaeis</name>
    <dbReference type="NCBI Taxonomy" id="1770058"/>
    <lineage>
        <taxon>Bacteria</taxon>
        <taxon>Pseudomonadati</taxon>
        <taxon>Pseudomonadota</taxon>
        <taxon>Alphaproteobacteria</taxon>
        <taxon>Hyphomicrobiales</taxon>
        <taxon>Devosiaceae</taxon>
        <taxon>Devosia</taxon>
    </lineage>
</organism>
<evidence type="ECO:0000313" key="1">
    <source>
        <dbReference type="EMBL" id="OAM77391.1"/>
    </source>
</evidence>
<dbReference type="EMBL" id="LVVY01000085">
    <property type="protein sequence ID" value="OAM77391.1"/>
    <property type="molecule type" value="Genomic_DNA"/>
</dbReference>
<reference evidence="1 2" key="1">
    <citation type="submission" date="2016-03" db="EMBL/GenBank/DDBJ databases">
        <title>Genome sequencing of Devosia sp. S37.</title>
        <authorList>
            <person name="Mohd Nor M."/>
        </authorList>
    </citation>
    <scope>NUCLEOTIDE SEQUENCE [LARGE SCALE GENOMIC DNA]</scope>
    <source>
        <strain evidence="1 2">S37</strain>
    </source>
</reference>
<name>A0A178HX16_9HYPH</name>
<gene>
    <name evidence="1" type="ORF">A3840_09955</name>
</gene>
<dbReference type="STRING" id="1770058.A3840_09955"/>
<comment type="caution">
    <text evidence="1">The sequence shown here is derived from an EMBL/GenBank/DDBJ whole genome shotgun (WGS) entry which is preliminary data.</text>
</comment>
<sequence>MEPPMSAPTELLHKLQIKAGSRIWFINVPQAIAEEVTAGAEVEPVHEKDAYDGVLAFFDSPAEIVTLAPRILVEMPPDGLLWVAYRKGPAAKAAGLNRDRGWEPLEQAGWRPVRQVALDAEWSALRFRPRELVKAKEGSRFG</sequence>
<evidence type="ECO:0000313" key="2">
    <source>
        <dbReference type="Proteomes" id="UP000078389"/>
    </source>
</evidence>
<dbReference type="Proteomes" id="UP000078389">
    <property type="component" value="Unassembled WGS sequence"/>
</dbReference>
<keyword evidence="2" id="KW-1185">Reference proteome</keyword>
<proteinExistence type="predicted"/>
<evidence type="ECO:0008006" key="3">
    <source>
        <dbReference type="Google" id="ProtNLM"/>
    </source>
</evidence>
<accession>A0A178HX16</accession>
<dbReference type="AlphaFoldDB" id="A0A178HX16"/>
<protein>
    <recommendedName>
        <fullName evidence="3">DUF3052 domain-containing protein</fullName>
    </recommendedName>
</protein>